<dbReference type="PANTHER" id="PTHR24006">
    <property type="entry name" value="UBIQUITIN CARBOXYL-TERMINAL HYDROLASE"/>
    <property type="match status" value="1"/>
</dbReference>
<dbReference type="Pfam" id="PF00443">
    <property type="entry name" value="UCH"/>
    <property type="match status" value="1"/>
</dbReference>
<gene>
    <name evidence="2" type="ORF">SPARVUS_LOCUS366065</name>
</gene>
<dbReference type="PANTHER" id="PTHR24006:SF915">
    <property type="entry name" value="UBIQUITIN CARBOXYL-TERMINAL HYDROLASE-RELATED"/>
    <property type="match status" value="1"/>
</dbReference>
<protein>
    <recommendedName>
        <fullName evidence="1">USP domain-containing protein</fullName>
    </recommendedName>
</protein>
<reference evidence="2" key="1">
    <citation type="submission" date="2023-05" db="EMBL/GenBank/DDBJ databases">
        <authorList>
            <person name="Stuckert A."/>
        </authorList>
    </citation>
    <scope>NUCLEOTIDE SEQUENCE</scope>
</reference>
<feature type="domain" description="USP" evidence="1">
    <location>
        <begin position="1"/>
        <end position="90"/>
    </location>
</feature>
<dbReference type="InterPro" id="IPR038765">
    <property type="entry name" value="Papain-like_cys_pep_sf"/>
</dbReference>
<evidence type="ECO:0000259" key="1">
    <source>
        <dbReference type="PROSITE" id="PS50235"/>
    </source>
</evidence>
<dbReference type="PROSITE" id="PS50235">
    <property type="entry name" value="USP_3"/>
    <property type="match status" value="1"/>
</dbReference>
<dbReference type="InterPro" id="IPR001394">
    <property type="entry name" value="Peptidase_C19_UCH"/>
</dbReference>
<organism evidence="2 3">
    <name type="scientific">Staurois parvus</name>
    <dbReference type="NCBI Taxonomy" id="386267"/>
    <lineage>
        <taxon>Eukaryota</taxon>
        <taxon>Metazoa</taxon>
        <taxon>Chordata</taxon>
        <taxon>Craniata</taxon>
        <taxon>Vertebrata</taxon>
        <taxon>Euteleostomi</taxon>
        <taxon>Amphibia</taxon>
        <taxon>Batrachia</taxon>
        <taxon>Anura</taxon>
        <taxon>Neobatrachia</taxon>
        <taxon>Ranoidea</taxon>
        <taxon>Ranidae</taxon>
        <taxon>Staurois</taxon>
    </lineage>
</organism>
<dbReference type="SUPFAM" id="SSF54001">
    <property type="entry name" value="Cysteine proteinases"/>
    <property type="match status" value="1"/>
</dbReference>
<feature type="non-terminal residue" evidence="2">
    <location>
        <position position="90"/>
    </location>
</feature>
<dbReference type="EMBL" id="CATNWA010000129">
    <property type="protein sequence ID" value="CAI9533396.1"/>
    <property type="molecule type" value="Genomic_DNA"/>
</dbReference>
<keyword evidence="3" id="KW-1185">Reference proteome</keyword>
<evidence type="ECO:0000313" key="2">
    <source>
        <dbReference type="EMBL" id="CAI9533396.1"/>
    </source>
</evidence>
<sequence length="90" mass="10528">MCGEIVIKREQFNDLSIDLPRRKKLLASRSIQDSLDLFFRMEDLEYSCEKCNGKSATVIHKFSRLPRVLILHLKRYSFNVILSLNNKVGQ</sequence>
<proteinExistence type="predicted"/>
<evidence type="ECO:0000313" key="3">
    <source>
        <dbReference type="Proteomes" id="UP001162483"/>
    </source>
</evidence>
<comment type="caution">
    <text evidence="2">The sequence shown here is derived from an EMBL/GenBank/DDBJ whole genome shotgun (WGS) entry which is preliminary data.</text>
</comment>
<dbReference type="Proteomes" id="UP001162483">
    <property type="component" value="Unassembled WGS sequence"/>
</dbReference>
<name>A0ABN9ABM5_9NEOB</name>
<dbReference type="InterPro" id="IPR050164">
    <property type="entry name" value="Peptidase_C19"/>
</dbReference>
<accession>A0ABN9ABM5</accession>
<dbReference type="InterPro" id="IPR028889">
    <property type="entry name" value="USP"/>
</dbReference>
<dbReference type="Gene3D" id="3.90.70.10">
    <property type="entry name" value="Cysteine proteinases"/>
    <property type="match status" value="1"/>
</dbReference>
<dbReference type="CDD" id="cd02257">
    <property type="entry name" value="Peptidase_C19"/>
    <property type="match status" value="1"/>
</dbReference>